<dbReference type="CDD" id="cd07756">
    <property type="entry name" value="CYTH-like_Pase_CHAD"/>
    <property type="match status" value="1"/>
</dbReference>
<dbReference type="GO" id="GO:0046872">
    <property type="term" value="F:metal ion binding"/>
    <property type="evidence" value="ECO:0007669"/>
    <property type="project" value="TreeGrafter"/>
</dbReference>
<dbReference type="InterPro" id="IPR023577">
    <property type="entry name" value="CYTH_domain"/>
</dbReference>
<dbReference type="AlphaFoldDB" id="A0A1H6YPU5"/>
<sequence>MNKNKEIELKLQVMDEHVWPMIVMYIKNLRGVKHSDKIHLRANYFDTVDERLSKARLSYRVRRENDVWIATIKGDGSSLGGLHSRMEINVPVYSSKPDLSVFQANDIHKKILQVLDGGVLEGIVQTDFEREALLFEQNETWIEIALDQGSIIVADKKSPILEVELELKKGKAAELLSLGAQLAGQFPLRIESKSKLFRGLILAGRAKEKPISFLDSSNPLYYVYELLDLISQEWTEEKQVDSRQHLKILAGLLSYRQQIIGVEIELQEIYNKLNETGKYDRQKYMFSLLQIWKNMIL</sequence>
<dbReference type="InterPro" id="IPR039013">
    <property type="entry name" value="YgiF"/>
</dbReference>
<evidence type="ECO:0000313" key="3">
    <source>
        <dbReference type="Proteomes" id="UP000199662"/>
    </source>
</evidence>
<gene>
    <name evidence="2" type="ORF">SAMN05660742_10718</name>
</gene>
<dbReference type="Pfam" id="PF01928">
    <property type="entry name" value="CYTH"/>
    <property type="match status" value="1"/>
</dbReference>
<dbReference type="EMBL" id="FNZK01000007">
    <property type="protein sequence ID" value="SEJ40957.1"/>
    <property type="molecule type" value="Genomic_DNA"/>
</dbReference>
<dbReference type="STRING" id="84035.SAMN05660742_10718"/>
<protein>
    <submittedName>
        <fullName evidence="2">CYTH domain-containing protein</fullName>
    </submittedName>
</protein>
<organism evidence="2 3">
    <name type="scientific">Propionispira arboris</name>
    <dbReference type="NCBI Taxonomy" id="84035"/>
    <lineage>
        <taxon>Bacteria</taxon>
        <taxon>Bacillati</taxon>
        <taxon>Bacillota</taxon>
        <taxon>Negativicutes</taxon>
        <taxon>Selenomonadales</taxon>
        <taxon>Selenomonadaceae</taxon>
        <taxon>Propionispira</taxon>
    </lineage>
</organism>
<dbReference type="InterPro" id="IPR033469">
    <property type="entry name" value="CYTH-like_dom_sf"/>
</dbReference>
<dbReference type="PANTHER" id="PTHR39569">
    <property type="entry name" value="INORGANIC TRIPHOSPHATASE"/>
    <property type="match status" value="1"/>
</dbReference>
<dbReference type="PROSITE" id="PS51707">
    <property type="entry name" value="CYTH"/>
    <property type="match status" value="1"/>
</dbReference>
<dbReference type="Proteomes" id="UP000199662">
    <property type="component" value="Unassembled WGS sequence"/>
</dbReference>
<dbReference type="GO" id="GO:0050355">
    <property type="term" value="F:inorganic triphosphate phosphatase activity"/>
    <property type="evidence" value="ECO:0007669"/>
    <property type="project" value="InterPro"/>
</dbReference>
<dbReference type="RefSeq" id="WP_091830827.1">
    <property type="nucleotide sequence ID" value="NZ_FNZK01000007.1"/>
</dbReference>
<proteinExistence type="predicted"/>
<keyword evidence="3" id="KW-1185">Reference proteome</keyword>
<evidence type="ECO:0000259" key="1">
    <source>
        <dbReference type="PROSITE" id="PS51707"/>
    </source>
</evidence>
<dbReference type="PANTHER" id="PTHR39569:SF1">
    <property type="entry name" value="INORGANIC TRIPHOSPHATASE"/>
    <property type="match status" value="1"/>
</dbReference>
<dbReference type="SUPFAM" id="SSF55154">
    <property type="entry name" value="CYTH-like phosphatases"/>
    <property type="match status" value="1"/>
</dbReference>
<reference evidence="2 3" key="1">
    <citation type="submission" date="2016-10" db="EMBL/GenBank/DDBJ databases">
        <authorList>
            <person name="de Groot N.N."/>
        </authorList>
    </citation>
    <scope>NUCLEOTIDE SEQUENCE [LARGE SCALE GENOMIC DNA]</scope>
    <source>
        <strain evidence="2 3">DSM 2179</strain>
    </source>
</reference>
<feature type="domain" description="CYTH" evidence="1">
    <location>
        <begin position="4"/>
        <end position="206"/>
    </location>
</feature>
<name>A0A1H6YPU5_9FIRM</name>
<accession>A0A1H6YPU5</accession>
<evidence type="ECO:0000313" key="2">
    <source>
        <dbReference type="EMBL" id="SEJ40957.1"/>
    </source>
</evidence>
<dbReference type="SMART" id="SM01118">
    <property type="entry name" value="CYTH"/>
    <property type="match status" value="1"/>
</dbReference>
<dbReference type="Gene3D" id="2.40.320.10">
    <property type="entry name" value="Hypothetical Protein Pfu-838710-001"/>
    <property type="match status" value="1"/>
</dbReference>